<evidence type="ECO:0000313" key="2">
    <source>
        <dbReference type="Proteomes" id="UP001303889"/>
    </source>
</evidence>
<protein>
    <submittedName>
        <fullName evidence="1">Uncharacterized protein</fullName>
    </submittedName>
</protein>
<comment type="caution">
    <text evidence="1">The sequence shown here is derived from an EMBL/GenBank/DDBJ whole genome shotgun (WGS) entry which is preliminary data.</text>
</comment>
<sequence>MGGSAFSSLPEPPYTPRMPTAVYQCVLAACHAALRDVFVCVATPIEGPGKKDHGDIDILVALDRRAVFPESRDDSVPRTPHELMGVAQRVLGAKYSINRGSSANLAIPWPSGVDDHSVVHLGEHSPGGAAAGDEAPKDRYIQVDITICQDVDQLHWVLYKHAHGDIWNLLGSTIRPFGLTVDEEALWLRIPEIEQYDRKKSKVRLSRDPVEILHFLGMKVEGFWDKPFESVEALFDYATSCRLFYVREAPDDDAEGDANDVGVIGGEEGRKKLKSNDRRRMKGRPVYRRWINEFIPTLRAEGRFIRSGPSTSVEEVRAVVRDDAFARFFVEAEYKDRLRDWQLDRDRQQMKSLLKELVASTIDPQLRACQLSAMRKIIMQDDLSFGFDPSGLRDAGGFYDTQAVRDFVRDNLEEVGRVAWDMQLQRAKASMRLRAWSKKVGEAMCGPHEQGLYS</sequence>
<proteinExistence type="predicted"/>
<dbReference type="EMBL" id="MU855333">
    <property type="protein sequence ID" value="KAK3906234.1"/>
    <property type="molecule type" value="Genomic_DNA"/>
</dbReference>
<accession>A0AAN6MSP3</accession>
<keyword evidence="2" id="KW-1185">Reference proteome</keyword>
<dbReference type="Proteomes" id="UP001303889">
    <property type="component" value="Unassembled WGS sequence"/>
</dbReference>
<organism evidence="1 2">
    <name type="scientific">Staphylotrichum tortipilum</name>
    <dbReference type="NCBI Taxonomy" id="2831512"/>
    <lineage>
        <taxon>Eukaryota</taxon>
        <taxon>Fungi</taxon>
        <taxon>Dikarya</taxon>
        <taxon>Ascomycota</taxon>
        <taxon>Pezizomycotina</taxon>
        <taxon>Sordariomycetes</taxon>
        <taxon>Sordariomycetidae</taxon>
        <taxon>Sordariales</taxon>
        <taxon>Chaetomiaceae</taxon>
        <taxon>Staphylotrichum</taxon>
    </lineage>
</organism>
<dbReference type="AlphaFoldDB" id="A0AAN6MSP3"/>
<evidence type="ECO:0000313" key="1">
    <source>
        <dbReference type="EMBL" id="KAK3906234.1"/>
    </source>
</evidence>
<reference evidence="1" key="2">
    <citation type="submission" date="2023-05" db="EMBL/GenBank/DDBJ databases">
        <authorList>
            <consortium name="Lawrence Berkeley National Laboratory"/>
            <person name="Steindorff A."/>
            <person name="Hensen N."/>
            <person name="Bonometti L."/>
            <person name="Westerberg I."/>
            <person name="Brannstrom I.O."/>
            <person name="Guillou S."/>
            <person name="Cros-Aarteil S."/>
            <person name="Calhoun S."/>
            <person name="Haridas S."/>
            <person name="Kuo A."/>
            <person name="Mondo S."/>
            <person name="Pangilinan J."/>
            <person name="Riley R."/>
            <person name="Labutti K."/>
            <person name="Andreopoulos B."/>
            <person name="Lipzen A."/>
            <person name="Chen C."/>
            <person name="Yanf M."/>
            <person name="Daum C."/>
            <person name="Ng V."/>
            <person name="Clum A."/>
            <person name="Ohm R."/>
            <person name="Martin F."/>
            <person name="Silar P."/>
            <person name="Natvig D."/>
            <person name="Lalanne C."/>
            <person name="Gautier V."/>
            <person name="Ament-Velasquez S.L."/>
            <person name="Kruys A."/>
            <person name="Hutchinson M.I."/>
            <person name="Powell A.J."/>
            <person name="Barry K."/>
            <person name="Miller A.N."/>
            <person name="Grigoriev I.V."/>
            <person name="Debuchy R."/>
            <person name="Gladieux P."/>
            <person name="Thoren M.H."/>
            <person name="Johannesson H."/>
        </authorList>
    </citation>
    <scope>NUCLEOTIDE SEQUENCE</scope>
    <source>
        <strain evidence="1">CBS 103.79</strain>
    </source>
</reference>
<name>A0AAN6MSP3_9PEZI</name>
<gene>
    <name evidence="1" type="ORF">C8A05DRAFT_29944</name>
</gene>
<reference evidence="1" key="1">
    <citation type="journal article" date="2023" name="Mol. Phylogenet. Evol.">
        <title>Genome-scale phylogeny and comparative genomics of the fungal order Sordariales.</title>
        <authorList>
            <person name="Hensen N."/>
            <person name="Bonometti L."/>
            <person name="Westerberg I."/>
            <person name="Brannstrom I.O."/>
            <person name="Guillou S."/>
            <person name="Cros-Aarteil S."/>
            <person name="Calhoun S."/>
            <person name="Haridas S."/>
            <person name="Kuo A."/>
            <person name="Mondo S."/>
            <person name="Pangilinan J."/>
            <person name="Riley R."/>
            <person name="LaButti K."/>
            <person name="Andreopoulos B."/>
            <person name="Lipzen A."/>
            <person name="Chen C."/>
            <person name="Yan M."/>
            <person name="Daum C."/>
            <person name="Ng V."/>
            <person name="Clum A."/>
            <person name="Steindorff A."/>
            <person name="Ohm R.A."/>
            <person name="Martin F."/>
            <person name="Silar P."/>
            <person name="Natvig D.O."/>
            <person name="Lalanne C."/>
            <person name="Gautier V."/>
            <person name="Ament-Velasquez S.L."/>
            <person name="Kruys A."/>
            <person name="Hutchinson M.I."/>
            <person name="Powell A.J."/>
            <person name="Barry K."/>
            <person name="Miller A.N."/>
            <person name="Grigoriev I.V."/>
            <person name="Debuchy R."/>
            <person name="Gladieux P."/>
            <person name="Hiltunen Thoren M."/>
            <person name="Johannesson H."/>
        </authorList>
    </citation>
    <scope>NUCLEOTIDE SEQUENCE</scope>
    <source>
        <strain evidence="1">CBS 103.79</strain>
    </source>
</reference>